<reference evidence="4" key="1">
    <citation type="submission" date="2018-11" db="EMBL/GenBank/DDBJ databases">
        <title>Complete genome sequence of Paenibacillus sp. ML311-T8.</title>
        <authorList>
            <person name="Nam Y.-D."/>
            <person name="Kang J."/>
            <person name="Chung W.-H."/>
            <person name="Park Y.S."/>
        </authorList>
    </citation>
    <scope>NUCLEOTIDE SEQUENCE [LARGE SCALE GENOMIC DNA]</scope>
    <source>
        <strain evidence="4">ML311-T8</strain>
    </source>
</reference>
<evidence type="ECO:0000256" key="1">
    <source>
        <dbReference type="ARBA" id="ARBA00043985"/>
    </source>
</evidence>
<comment type="similarity">
    <text evidence="1">Belongs to the PspA/Vipp/IM30 family.</text>
</comment>
<dbReference type="EMBL" id="CP034235">
    <property type="protein sequence ID" value="QGQ94625.1"/>
    <property type="molecule type" value="Genomic_DNA"/>
</dbReference>
<dbReference type="RefSeq" id="WP_155699632.1">
    <property type="nucleotide sequence ID" value="NZ_CP034235.1"/>
</dbReference>
<dbReference type="Pfam" id="PF04012">
    <property type="entry name" value="PspA_IM30"/>
    <property type="match status" value="1"/>
</dbReference>
<sequence>MGVFTRIKDMTKASLHEVLDKVEDPIIMLNQYIRDMEEEIALAEVTVAKQMANERKLQERLHGAIRTSADREAKASTALKNGQEAIARQALEEKIFYDQKSVEYVELHTQAKAQADELMNQLHEMKDEFYQMRNKRNELVSRAQMAKAQKQMAQISFNNVIEGGNASRGFHRMEEKIMQLEVEASFVRKPYAPTGGSVNTVDAAKQQLVDDQLRQLKEKLGVSQAAPVEVAAYSEETSEENATK</sequence>
<name>A0A6B8RGB6_9BACL</name>
<gene>
    <name evidence="3" type="ORF">EHS13_06860</name>
</gene>
<organism evidence="3 4">
    <name type="scientific">Paenibacillus psychroresistens</name>
    <dbReference type="NCBI Taxonomy" id="1778678"/>
    <lineage>
        <taxon>Bacteria</taxon>
        <taxon>Bacillati</taxon>
        <taxon>Bacillota</taxon>
        <taxon>Bacilli</taxon>
        <taxon>Bacillales</taxon>
        <taxon>Paenibacillaceae</taxon>
        <taxon>Paenibacillus</taxon>
    </lineage>
</organism>
<keyword evidence="4" id="KW-1185">Reference proteome</keyword>
<dbReference type="KEGG" id="ppsc:EHS13_06860"/>
<dbReference type="PANTHER" id="PTHR31088:SF6">
    <property type="entry name" value="PHAGE SHOCK PROTEIN A"/>
    <property type="match status" value="1"/>
</dbReference>
<dbReference type="AlphaFoldDB" id="A0A6B8RGB6"/>
<dbReference type="InterPro" id="IPR007157">
    <property type="entry name" value="PspA_VIPP1"/>
</dbReference>
<dbReference type="OrthoDB" id="9779630at2"/>
<protein>
    <submittedName>
        <fullName evidence="3">PspA/IM30 family protein</fullName>
    </submittedName>
</protein>
<dbReference type="Proteomes" id="UP000426246">
    <property type="component" value="Chromosome"/>
</dbReference>
<accession>A0A6B8RGB6</accession>
<keyword evidence="2" id="KW-0175">Coiled coil</keyword>
<evidence type="ECO:0000313" key="4">
    <source>
        <dbReference type="Proteomes" id="UP000426246"/>
    </source>
</evidence>
<dbReference type="PANTHER" id="PTHR31088">
    <property type="entry name" value="MEMBRANE-ASSOCIATED PROTEIN VIPP1, CHLOROPLASTIC"/>
    <property type="match status" value="1"/>
</dbReference>
<evidence type="ECO:0000313" key="3">
    <source>
        <dbReference type="EMBL" id="QGQ94625.1"/>
    </source>
</evidence>
<evidence type="ECO:0000256" key="2">
    <source>
        <dbReference type="SAM" id="Coils"/>
    </source>
</evidence>
<feature type="coiled-coil region" evidence="2">
    <location>
        <begin position="108"/>
        <end position="135"/>
    </location>
</feature>
<proteinExistence type="inferred from homology"/>